<protein>
    <submittedName>
        <fullName evidence="1">Uncharacterized protein</fullName>
    </submittedName>
</protein>
<sequence>MGREVTCDGEFIWRYIYGEQPSELYRVSEELRLGQHHYIIITDPFCDFYDQEFWKKANPMKERFDVDVLILKQSHITHLERFSNIHPDENFKAMLKAMVEYMKSRKEEAFQFMGEF</sequence>
<dbReference type="Proteomes" id="UP001304300">
    <property type="component" value="Chromosome"/>
</dbReference>
<gene>
    <name evidence="1" type="ORF">RZN69_08445</name>
</gene>
<proteinExistence type="predicted"/>
<name>A0AAQ3LFX6_9BACT</name>
<accession>A0AAQ3LFX6</accession>
<dbReference type="EMBL" id="CP136920">
    <property type="protein sequence ID" value="WOO43120.1"/>
    <property type="molecule type" value="Genomic_DNA"/>
</dbReference>
<reference evidence="1 2" key="1">
    <citation type="submission" date="2023-10" db="EMBL/GenBank/DDBJ databases">
        <title>Rubellicoccus peritrichatus gen. nov., sp. nov., isolated from an algae of coral reef tank.</title>
        <authorList>
            <person name="Luo J."/>
        </authorList>
    </citation>
    <scope>NUCLEOTIDE SEQUENCE [LARGE SCALE GENOMIC DNA]</scope>
    <source>
        <strain evidence="1 2">CR14</strain>
    </source>
</reference>
<keyword evidence="2" id="KW-1185">Reference proteome</keyword>
<evidence type="ECO:0000313" key="2">
    <source>
        <dbReference type="Proteomes" id="UP001304300"/>
    </source>
</evidence>
<dbReference type="AlphaFoldDB" id="A0AAQ3LFX6"/>
<dbReference type="RefSeq" id="WP_317835659.1">
    <property type="nucleotide sequence ID" value="NZ_CP136920.1"/>
</dbReference>
<evidence type="ECO:0000313" key="1">
    <source>
        <dbReference type="EMBL" id="WOO43120.1"/>
    </source>
</evidence>
<dbReference type="KEGG" id="puo:RZN69_08445"/>
<organism evidence="1 2">
    <name type="scientific">Rubellicoccus peritrichatus</name>
    <dbReference type="NCBI Taxonomy" id="3080537"/>
    <lineage>
        <taxon>Bacteria</taxon>
        <taxon>Pseudomonadati</taxon>
        <taxon>Verrucomicrobiota</taxon>
        <taxon>Opitutia</taxon>
        <taxon>Puniceicoccales</taxon>
        <taxon>Cerasicoccaceae</taxon>
        <taxon>Rubellicoccus</taxon>
    </lineage>
</organism>